<name>A0A537LVQ4_9BACT</name>
<reference evidence="9 10" key="1">
    <citation type="journal article" date="2019" name="Nat. Microbiol.">
        <title>Mediterranean grassland soil C-N compound turnover is dependent on rainfall and depth, and is mediated by genomically divergent microorganisms.</title>
        <authorList>
            <person name="Diamond S."/>
            <person name="Andeer P.F."/>
            <person name="Li Z."/>
            <person name="Crits-Christoph A."/>
            <person name="Burstein D."/>
            <person name="Anantharaman K."/>
            <person name="Lane K.R."/>
            <person name="Thomas B.C."/>
            <person name="Pan C."/>
            <person name="Northen T.R."/>
            <person name="Banfield J.F."/>
        </authorList>
    </citation>
    <scope>NUCLEOTIDE SEQUENCE [LARGE SCALE GENOMIC DNA]</scope>
    <source>
        <strain evidence="9">NP_1</strain>
    </source>
</reference>
<feature type="transmembrane region" description="Helical" evidence="7">
    <location>
        <begin position="230"/>
        <end position="252"/>
    </location>
</feature>
<evidence type="ECO:0000256" key="6">
    <source>
        <dbReference type="ARBA" id="ARBA00023136"/>
    </source>
</evidence>
<feature type="transmembrane region" description="Helical" evidence="7">
    <location>
        <begin position="9"/>
        <end position="27"/>
    </location>
</feature>
<dbReference type="GO" id="GO:0055085">
    <property type="term" value="P:transmembrane transport"/>
    <property type="evidence" value="ECO:0007669"/>
    <property type="project" value="InterPro"/>
</dbReference>
<dbReference type="CDD" id="cd06261">
    <property type="entry name" value="TM_PBP2"/>
    <property type="match status" value="1"/>
</dbReference>
<evidence type="ECO:0000256" key="5">
    <source>
        <dbReference type="ARBA" id="ARBA00022989"/>
    </source>
</evidence>
<feature type="transmembrane region" description="Helical" evidence="7">
    <location>
        <begin position="102"/>
        <end position="123"/>
    </location>
</feature>
<evidence type="ECO:0000313" key="9">
    <source>
        <dbReference type="EMBL" id="TMJ12099.1"/>
    </source>
</evidence>
<dbReference type="SUPFAM" id="SSF161098">
    <property type="entry name" value="MetI-like"/>
    <property type="match status" value="1"/>
</dbReference>
<keyword evidence="3" id="KW-1003">Cell membrane</keyword>
<dbReference type="PANTHER" id="PTHR43163">
    <property type="entry name" value="DIPEPTIDE TRANSPORT SYSTEM PERMEASE PROTEIN DPPB-RELATED"/>
    <property type="match status" value="1"/>
</dbReference>
<evidence type="ECO:0000313" key="10">
    <source>
        <dbReference type="Proteomes" id="UP000315217"/>
    </source>
</evidence>
<dbReference type="InterPro" id="IPR000515">
    <property type="entry name" value="MetI-like"/>
</dbReference>
<sequence length="309" mass="33907">MRGYVLRRLLALIPTLLLIYTIVFFLMRATPGGPWDETGTRPVFPEVKANLMKKYHLTDPLWKQYVDYLAGALHGDLGPSYRQRGRTVNEIIADFFPISLRLGLAAMAVAIGCGVPLGFLAAVRQDTRVDRGLMFLAVIGISTPSFVVATVLIVVFGVYLRWVPTSGWAGLLSRQALIPVFALALWPLAAVARYARSSMLDVIRADYVRTAKAKGLRELAIVVRHAAKNALIPVVTIAGVYLAFVVTGSFYVESVTGVPGLGRYLVLSISARDYPVIMGTTLLLAIIVMVVNLIVDLSYALLDPRIRYE</sequence>
<proteinExistence type="inferred from homology"/>
<evidence type="ECO:0000256" key="7">
    <source>
        <dbReference type="RuleBase" id="RU363032"/>
    </source>
</evidence>
<evidence type="ECO:0000256" key="3">
    <source>
        <dbReference type="ARBA" id="ARBA00022475"/>
    </source>
</evidence>
<protein>
    <submittedName>
        <fullName evidence="9">ABC transporter permease</fullName>
    </submittedName>
</protein>
<evidence type="ECO:0000256" key="2">
    <source>
        <dbReference type="ARBA" id="ARBA00022448"/>
    </source>
</evidence>
<dbReference type="Proteomes" id="UP000315217">
    <property type="component" value="Unassembled WGS sequence"/>
</dbReference>
<dbReference type="GO" id="GO:0005886">
    <property type="term" value="C:plasma membrane"/>
    <property type="evidence" value="ECO:0007669"/>
    <property type="project" value="UniProtKB-SubCell"/>
</dbReference>
<keyword evidence="5 7" id="KW-1133">Transmembrane helix</keyword>
<dbReference type="PROSITE" id="PS50928">
    <property type="entry name" value="ABC_TM1"/>
    <property type="match status" value="1"/>
</dbReference>
<dbReference type="InterPro" id="IPR035906">
    <property type="entry name" value="MetI-like_sf"/>
</dbReference>
<dbReference type="PANTHER" id="PTHR43163:SF6">
    <property type="entry name" value="DIPEPTIDE TRANSPORT SYSTEM PERMEASE PROTEIN DPPB-RELATED"/>
    <property type="match status" value="1"/>
</dbReference>
<dbReference type="InterPro" id="IPR045621">
    <property type="entry name" value="BPD_transp_1_N"/>
</dbReference>
<organism evidence="9 10">
    <name type="scientific">Candidatus Segetimicrobium genomatis</name>
    <dbReference type="NCBI Taxonomy" id="2569760"/>
    <lineage>
        <taxon>Bacteria</taxon>
        <taxon>Bacillati</taxon>
        <taxon>Candidatus Sysuimicrobiota</taxon>
        <taxon>Candidatus Sysuimicrobiia</taxon>
        <taxon>Candidatus Sysuimicrobiales</taxon>
        <taxon>Candidatus Segetimicrobiaceae</taxon>
        <taxon>Candidatus Segetimicrobium</taxon>
    </lineage>
</organism>
<feature type="transmembrane region" description="Helical" evidence="7">
    <location>
        <begin position="135"/>
        <end position="156"/>
    </location>
</feature>
<dbReference type="AlphaFoldDB" id="A0A537LVQ4"/>
<evidence type="ECO:0000256" key="4">
    <source>
        <dbReference type="ARBA" id="ARBA00022692"/>
    </source>
</evidence>
<dbReference type="EMBL" id="VBAI01000034">
    <property type="protein sequence ID" value="TMJ12099.1"/>
    <property type="molecule type" value="Genomic_DNA"/>
</dbReference>
<comment type="subcellular location">
    <subcellularLocation>
        <location evidence="1 7">Cell membrane</location>
        <topology evidence="1 7">Multi-pass membrane protein</topology>
    </subcellularLocation>
</comment>
<comment type="similarity">
    <text evidence="7">Belongs to the binding-protein-dependent transport system permease family.</text>
</comment>
<keyword evidence="2 7" id="KW-0813">Transport</keyword>
<accession>A0A537LVQ4</accession>
<gene>
    <name evidence="9" type="ORF">E6G98_03665</name>
</gene>
<dbReference type="Pfam" id="PF19300">
    <property type="entry name" value="BPD_transp_1_N"/>
    <property type="match status" value="1"/>
</dbReference>
<dbReference type="Gene3D" id="1.10.3720.10">
    <property type="entry name" value="MetI-like"/>
    <property type="match status" value="1"/>
</dbReference>
<keyword evidence="6 7" id="KW-0472">Membrane</keyword>
<comment type="caution">
    <text evidence="9">The sequence shown here is derived from an EMBL/GenBank/DDBJ whole genome shotgun (WGS) entry which is preliminary data.</text>
</comment>
<evidence type="ECO:0000256" key="1">
    <source>
        <dbReference type="ARBA" id="ARBA00004651"/>
    </source>
</evidence>
<keyword evidence="4 7" id="KW-0812">Transmembrane</keyword>
<feature type="transmembrane region" description="Helical" evidence="7">
    <location>
        <begin position="276"/>
        <end position="302"/>
    </location>
</feature>
<dbReference type="Pfam" id="PF00528">
    <property type="entry name" value="BPD_transp_1"/>
    <property type="match status" value="1"/>
</dbReference>
<feature type="transmembrane region" description="Helical" evidence="7">
    <location>
        <begin position="176"/>
        <end position="195"/>
    </location>
</feature>
<feature type="domain" description="ABC transmembrane type-1" evidence="8">
    <location>
        <begin position="96"/>
        <end position="295"/>
    </location>
</feature>
<evidence type="ECO:0000259" key="8">
    <source>
        <dbReference type="PROSITE" id="PS50928"/>
    </source>
</evidence>